<dbReference type="EMBL" id="JAVRIA010000002">
    <property type="protein sequence ID" value="MDT0558121.1"/>
    <property type="molecule type" value="Genomic_DNA"/>
</dbReference>
<keyword evidence="2" id="KW-1185">Reference proteome</keyword>
<organism evidence="1 2">
    <name type="scientific">Microcosmobacter mediterraneus</name>
    <dbReference type="NCBI Taxonomy" id="3075607"/>
    <lineage>
        <taxon>Bacteria</taxon>
        <taxon>Pseudomonadati</taxon>
        <taxon>Bacteroidota</taxon>
        <taxon>Flavobacteriia</taxon>
        <taxon>Flavobacteriales</taxon>
        <taxon>Flavobacteriaceae</taxon>
        <taxon>Microcosmobacter</taxon>
    </lineage>
</organism>
<comment type="caution">
    <text evidence="1">The sequence shown here is derived from an EMBL/GenBank/DDBJ whole genome shotgun (WGS) entry which is preliminary data.</text>
</comment>
<proteinExistence type="predicted"/>
<evidence type="ECO:0000313" key="1">
    <source>
        <dbReference type="EMBL" id="MDT0558121.1"/>
    </source>
</evidence>
<dbReference type="RefSeq" id="WP_311426890.1">
    <property type="nucleotide sequence ID" value="NZ_JAVRIA010000002.1"/>
</dbReference>
<sequence>MKKNIIGAFVILLVAVALFLMMEDITNSKNPDTQLQQVEVYDANNQPDLATTDQEED</sequence>
<reference evidence="1 2" key="1">
    <citation type="submission" date="2023-09" db="EMBL/GenBank/DDBJ databases">
        <authorList>
            <person name="Rey-Velasco X."/>
        </authorList>
    </citation>
    <scope>NUCLEOTIDE SEQUENCE [LARGE SCALE GENOMIC DNA]</scope>
    <source>
        <strain evidence="1 2">W332</strain>
    </source>
</reference>
<evidence type="ECO:0000313" key="2">
    <source>
        <dbReference type="Proteomes" id="UP001259492"/>
    </source>
</evidence>
<protein>
    <submittedName>
        <fullName evidence="1">Uncharacterized protein</fullName>
    </submittedName>
</protein>
<gene>
    <name evidence="1" type="ORF">RM697_05660</name>
</gene>
<dbReference type="Proteomes" id="UP001259492">
    <property type="component" value="Unassembled WGS sequence"/>
</dbReference>
<accession>A0ABU2YIY8</accession>
<name>A0ABU2YIY8_9FLAO</name>